<reference evidence="2" key="1">
    <citation type="submission" date="2023-07" db="EMBL/GenBank/DDBJ databases">
        <title>Black Yeasts Isolated from many extreme environments.</title>
        <authorList>
            <person name="Coleine C."/>
            <person name="Stajich J.E."/>
            <person name="Selbmann L."/>
        </authorList>
    </citation>
    <scope>NUCLEOTIDE SEQUENCE</scope>
    <source>
        <strain evidence="2">CCFEE 5485</strain>
    </source>
</reference>
<keyword evidence="3" id="KW-1185">Reference proteome</keyword>
<dbReference type="EMBL" id="JAUTXT010000001">
    <property type="protein sequence ID" value="KAK3680046.1"/>
    <property type="molecule type" value="Genomic_DNA"/>
</dbReference>
<name>A0AAE1C6J8_9PEZI</name>
<feature type="region of interest" description="Disordered" evidence="1">
    <location>
        <begin position="29"/>
        <end position="48"/>
    </location>
</feature>
<evidence type="ECO:0000313" key="3">
    <source>
        <dbReference type="Proteomes" id="UP001274830"/>
    </source>
</evidence>
<dbReference type="Proteomes" id="UP001274830">
    <property type="component" value="Unassembled WGS sequence"/>
</dbReference>
<sequence>MHWHARNQSTRAHEDAAHEEEIQLKDASDHIPDDEDSDHYDLPTSIPLGNDDAADVKTGCGLPDLCLPLRDVHVRDTQPEACESSLEAGDDFLQRLIPTSTPGTTPFGYQQALKNRLMNGKLQPHGEYDMHAFTPTFIHDCLMLPGSLTQLLKKLDTPETIRRMTPALLPGFHAYVQTDTLKPCIMPSLNTNEYVQGMVVFGQGKESRNLIHQHYRENCRRVKVEVEIDVSAPVSSADRDHPLENWRLQRRKVWAHAWLWANVGSGEVKFRSQAERWTIEDYLSGALESHTEPINIQEVWPDVDVDVDDDDAAGETKLPKREIVYGGRGHLDYIVEKHFTGW</sequence>
<comment type="caution">
    <text evidence="2">The sequence shown here is derived from an EMBL/GenBank/DDBJ whole genome shotgun (WGS) entry which is preliminary data.</text>
</comment>
<evidence type="ECO:0000256" key="1">
    <source>
        <dbReference type="SAM" id="MobiDB-lite"/>
    </source>
</evidence>
<proteinExistence type="predicted"/>
<accession>A0AAE1C6J8</accession>
<gene>
    <name evidence="2" type="ORF">LTR78_000423</name>
</gene>
<organism evidence="2 3">
    <name type="scientific">Recurvomyces mirabilis</name>
    <dbReference type="NCBI Taxonomy" id="574656"/>
    <lineage>
        <taxon>Eukaryota</taxon>
        <taxon>Fungi</taxon>
        <taxon>Dikarya</taxon>
        <taxon>Ascomycota</taxon>
        <taxon>Pezizomycotina</taxon>
        <taxon>Dothideomycetes</taxon>
        <taxon>Dothideomycetidae</taxon>
        <taxon>Mycosphaerellales</taxon>
        <taxon>Teratosphaeriaceae</taxon>
        <taxon>Recurvomyces</taxon>
    </lineage>
</organism>
<dbReference type="Gene3D" id="3.10.490.10">
    <property type="entry name" value="Gamma-glutamyl cyclotransferase-like"/>
    <property type="match status" value="1"/>
</dbReference>
<evidence type="ECO:0000313" key="2">
    <source>
        <dbReference type="EMBL" id="KAK3680046.1"/>
    </source>
</evidence>
<dbReference type="AlphaFoldDB" id="A0AAE1C6J8"/>
<protein>
    <submittedName>
        <fullName evidence="2">Uncharacterized protein</fullName>
    </submittedName>
</protein>